<comment type="caution">
    <text evidence="5">The sequence shown here is derived from an EMBL/GenBank/DDBJ whole genome shotgun (WGS) entry which is preliminary data.</text>
</comment>
<dbReference type="Gene3D" id="3.90.220.20">
    <property type="entry name" value="DNA methylase specificity domains"/>
    <property type="match status" value="2"/>
</dbReference>
<evidence type="ECO:0000256" key="1">
    <source>
        <dbReference type="ARBA" id="ARBA00010923"/>
    </source>
</evidence>
<keyword evidence="2" id="KW-0680">Restriction system</keyword>
<dbReference type="Pfam" id="PF01420">
    <property type="entry name" value="Methylase_S"/>
    <property type="match status" value="2"/>
</dbReference>
<dbReference type="Proteomes" id="UP001610063">
    <property type="component" value="Unassembled WGS sequence"/>
</dbReference>
<proteinExistence type="inferred from homology"/>
<evidence type="ECO:0000256" key="3">
    <source>
        <dbReference type="ARBA" id="ARBA00023125"/>
    </source>
</evidence>
<evidence type="ECO:0000313" key="5">
    <source>
        <dbReference type="EMBL" id="MFH6984918.1"/>
    </source>
</evidence>
<dbReference type="PANTHER" id="PTHR30408:SF12">
    <property type="entry name" value="TYPE I RESTRICTION ENZYME MJAVIII SPECIFICITY SUBUNIT"/>
    <property type="match status" value="1"/>
</dbReference>
<evidence type="ECO:0000313" key="6">
    <source>
        <dbReference type="Proteomes" id="UP001610063"/>
    </source>
</evidence>
<sequence length="396" mass="45211">MMVEEKEKINLKNLDKSGWKTWRFDEVATKVSETVDPSETDLDIYIGLEHLDAEDIHIRRRGVPSDVTGGKLKCYPGDVIFGKRRAYQRKAAVVDFKGICSAHAFVLRAIPEVIDPKLFPFFLHSDAFMHRAIDISVGGLSPTINWGQLKEQEFLLPPKDQQAQLAELLWAMDEVIEREREVLDKTQINLEVRSSDLIWNSNHNLEPLVSFAKGDLNKLVDGDWIESKDQSEQGIRLLQLADIGVREFINKSARFISEETFNRLRCFEVLPDDVIIARMPDPIGRACIVPEIGEKMITAVDCCIARVDQSHSLNKYLMYLLNTREFLHKANLLASGTTRQRIARKTMEQMKVPKPNLTFQEEIVEKLDAFSRSKQSADLKISSSKALQKSLINQIF</sequence>
<gene>
    <name evidence="5" type="ORF">ACHKAR_15795</name>
</gene>
<evidence type="ECO:0000259" key="4">
    <source>
        <dbReference type="Pfam" id="PF01420"/>
    </source>
</evidence>
<dbReference type="GO" id="GO:0004519">
    <property type="term" value="F:endonuclease activity"/>
    <property type="evidence" value="ECO:0007669"/>
    <property type="project" value="UniProtKB-KW"/>
</dbReference>
<dbReference type="InterPro" id="IPR000055">
    <property type="entry name" value="Restrct_endonuc_typeI_TRD"/>
</dbReference>
<accession>A0ABW7NBA5</accession>
<reference evidence="5 6" key="1">
    <citation type="journal article" date="2013" name="Int. J. Syst. Evol. Microbiol.">
        <title>Marinoscillum luteum sp. nov., isolated from marine sediment.</title>
        <authorList>
            <person name="Cha I.T."/>
            <person name="Park S.J."/>
            <person name="Kim S.J."/>
            <person name="Kim J.G."/>
            <person name="Jung M.Y."/>
            <person name="Shin K.S."/>
            <person name="Kwon K.K."/>
            <person name="Yang S.H."/>
            <person name="Seo Y.S."/>
            <person name="Rhee S.K."/>
        </authorList>
    </citation>
    <scope>NUCLEOTIDE SEQUENCE [LARGE SCALE GENOMIC DNA]</scope>
    <source>
        <strain evidence="5 6">KCTC 23939</strain>
    </source>
</reference>
<keyword evidence="5" id="KW-0378">Hydrolase</keyword>
<keyword evidence="3" id="KW-0238">DNA-binding</keyword>
<keyword evidence="5" id="KW-0540">Nuclease</keyword>
<dbReference type="InterPro" id="IPR052021">
    <property type="entry name" value="Type-I_RS_S_subunit"/>
</dbReference>
<protein>
    <submittedName>
        <fullName evidence="5">Restriction endonuclease subunit S</fullName>
        <ecNumber evidence="5">3.1.21.-</ecNumber>
    </submittedName>
</protein>
<evidence type="ECO:0000256" key="2">
    <source>
        <dbReference type="ARBA" id="ARBA00022747"/>
    </source>
</evidence>
<dbReference type="RefSeq" id="WP_395418350.1">
    <property type="nucleotide sequence ID" value="NZ_JBIPKE010000019.1"/>
</dbReference>
<comment type="similarity">
    <text evidence="1">Belongs to the type-I restriction system S methylase family.</text>
</comment>
<dbReference type="EMBL" id="JBIPKE010000019">
    <property type="protein sequence ID" value="MFH6984918.1"/>
    <property type="molecule type" value="Genomic_DNA"/>
</dbReference>
<dbReference type="EC" id="3.1.21.-" evidence="5"/>
<organism evidence="5 6">
    <name type="scientific">Marinoscillum luteum</name>
    <dbReference type="NCBI Taxonomy" id="861051"/>
    <lineage>
        <taxon>Bacteria</taxon>
        <taxon>Pseudomonadati</taxon>
        <taxon>Bacteroidota</taxon>
        <taxon>Cytophagia</taxon>
        <taxon>Cytophagales</taxon>
        <taxon>Reichenbachiellaceae</taxon>
        <taxon>Marinoscillum</taxon>
    </lineage>
</organism>
<dbReference type="InterPro" id="IPR044946">
    <property type="entry name" value="Restrct_endonuc_typeI_TRD_sf"/>
</dbReference>
<name>A0ABW7NBA5_9BACT</name>
<feature type="domain" description="Type I restriction modification DNA specificity" evidence="4">
    <location>
        <begin position="255"/>
        <end position="372"/>
    </location>
</feature>
<dbReference type="GO" id="GO:0016787">
    <property type="term" value="F:hydrolase activity"/>
    <property type="evidence" value="ECO:0007669"/>
    <property type="project" value="UniProtKB-KW"/>
</dbReference>
<keyword evidence="5" id="KW-0255">Endonuclease</keyword>
<dbReference type="PANTHER" id="PTHR30408">
    <property type="entry name" value="TYPE-1 RESTRICTION ENZYME ECOKI SPECIFICITY PROTEIN"/>
    <property type="match status" value="1"/>
</dbReference>
<keyword evidence="6" id="KW-1185">Reference proteome</keyword>
<feature type="domain" description="Type I restriction modification DNA specificity" evidence="4">
    <location>
        <begin position="77"/>
        <end position="180"/>
    </location>
</feature>
<dbReference type="SUPFAM" id="SSF116734">
    <property type="entry name" value="DNA methylase specificity domain"/>
    <property type="match status" value="2"/>
</dbReference>